<feature type="domain" description="Serine dehydratase-like alpha subunit" evidence="2">
    <location>
        <begin position="169"/>
        <end position="416"/>
    </location>
</feature>
<dbReference type="RefSeq" id="WP_110359352.1">
    <property type="nucleotide sequence ID" value="NZ_QFLI01000001.1"/>
</dbReference>
<accession>A0A2V4A5K8</accession>
<comment type="caution">
    <text evidence="3">The sequence shown here is derived from an EMBL/GenBank/DDBJ whole genome shotgun (WGS) entry which is preliminary data.</text>
</comment>
<comment type="similarity">
    <text evidence="1">Belongs to the UPF0597 family.</text>
</comment>
<dbReference type="Proteomes" id="UP000248079">
    <property type="component" value="Unassembled WGS sequence"/>
</dbReference>
<evidence type="ECO:0000313" key="3">
    <source>
        <dbReference type="EMBL" id="PXY03197.1"/>
    </source>
</evidence>
<dbReference type="PIRSF" id="PIRSF006054">
    <property type="entry name" value="UCP006054"/>
    <property type="match status" value="1"/>
</dbReference>
<organism evidence="3 4">
    <name type="scientific">Marinifilum breve</name>
    <dbReference type="NCBI Taxonomy" id="2184082"/>
    <lineage>
        <taxon>Bacteria</taxon>
        <taxon>Pseudomonadati</taxon>
        <taxon>Bacteroidota</taxon>
        <taxon>Bacteroidia</taxon>
        <taxon>Marinilabiliales</taxon>
        <taxon>Marinifilaceae</taxon>
    </lineage>
</organism>
<dbReference type="AlphaFoldDB" id="A0A2V4A5K8"/>
<dbReference type="InterPro" id="IPR005130">
    <property type="entry name" value="Ser_deHydtase-like_asu"/>
</dbReference>
<dbReference type="InterPro" id="IPR021144">
    <property type="entry name" value="UPF0597"/>
</dbReference>
<dbReference type="EMBL" id="QFLI01000001">
    <property type="protein sequence ID" value="PXY03197.1"/>
    <property type="molecule type" value="Genomic_DNA"/>
</dbReference>
<dbReference type="PANTHER" id="PTHR30501:SF2">
    <property type="entry name" value="UPF0597 PROTEIN YHAM"/>
    <property type="match status" value="1"/>
</dbReference>
<dbReference type="GO" id="GO:0080146">
    <property type="term" value="F:L-cysteine desulfhydrase activity"/>
    <property type="evidence" value="ECO:0007669"/>
    <property type="project" value="TreeGrafter"/>
</dbReference>
<dbReference type="GO" id="GO:0019450">
    <property type="term" value="P:L-cysteine catabolic process to pyruvate"/>
    <property type="evidence" value="ECO:0007669"/>
    <property type="project" value="TreeGrafter"/>
</dbReference>
<protein>
    <recommendedName>
        <fullName evidence="1">UPF0597 protein DF185_03695</fullName>
    </recommendedName>
</protein>
<evidence type="ECO:0000259" key="2">
    <source>
        <dbReference type="Pfam" id="PF03313"/>
    </source>
</evidence>
<reference evidence="3 4" key="1">
    <citation type="submission" date="2018-05" db="EMBL/GenBank/DDBJ databases">
        <title>Marinifilum breve JC075T sp. nov., a marine bacterium isolated from Yongle Blue Hole in the South China Sea.</title>
        <authorList>
            <person name="Fu T."/>
        </authorList>
    </citation>
    <scope>NUCLEOTIDE SEQUENCE [LARGE SCALE GENOMIC DNA]</scope>
    <source>
        <strain evidence="3 4">JC075</strain>
    </source>
</reference>
<sequence>MKEVFLQKLKEEFVPALGCTEPVAVAYAAAKAREVLTLQPERIEFFVSGNILKNGMGVGIPGSGMVGLTIAGALGALGGDPTAGLEVLDGISNDVMDMAKSFVDEGKVSVDVKYDVPKLYIECICHNGDNTGRVVIQDRHTNIVAVERNGEVIYSNACNSGNKGGTDFSEWSFENIYNFINTVDISEIRFIEKGIKLNKSIAEEGLRGNYGLQVGKSMLLNIKKGLLSSDIMNRSIMLTAAASDARMAGSTMPVMSNCGSGNQGISVTLPVVVAAEELEVEQDKLLRGLALALLTTIYMKSFVGQLSALCGVLLSTAGAGCGITYIMGGDFQQLGMTLKNMTGSVTGMICDGAKYGCSHKISASVSAAIQSSLLAMNHNVLNGMNGIIDDDVEATIRNIGRLANEGMEVTDEVILKTMLEKMKKVS</sequence>
<dbReference type="Pfam" id="PF03313">
    <property type="entry name" value="SDH_alpha"/>
    <property type="match status" value="1"/>
</dbReference>
<dbReference type="PANTHER" id="PTHR30501">
    <property type="entry name" value="UPF0597 PROTEIN YHAM"/>
    <property type="match status" value="1"/>
</dbReference>
<evidence type="ECO:0000256" key="1">
    <source>
        <dbReference type="HAMAP-Rule" id="MF_01845"/>
    </source>
</evidence>
<evidence type="ECO:0000313" key="4">
    <source>
        <dbReference type="Proteomes" id="UP000248079"/>
    </source>
</evidence>
<dbReference type="HAMAP" id="MF_01845">
    <property type="entry name" value="UPF0597"/>
    <property type="match status" value="1"/>
</dbReference>
<name>A0A2V4A5K8_9BACT</name>
<gene>
    <name evidence="3" type="ORF">DF185_03695</name>
</gene>
<proteinExistence type="inferred from homology"/>
<dbReference type="OrthoDB" id="41906at2"/>
<keyword evidence="4" id="KW-1185">Reference proteome</keyword>